<dbReference type="GO" id="GO:0031347">
    <property type="term" value="P:regulation of defense response"/>
    <property type="evidence" value="ECO:0007669"/>
    <property type="project" value="TreeGrafter"/>
</dbReference>
<accession>A0A8T2QIZ8</accession>
<proteinExistence type="inferred from homology"/>
<protein>
    <recommendedName>
        <fullName evidence="3">Tify domain-containing protein</fullName>
    </recommendedName>
</protein>
<evidence type="ECO:0000313" key="4">
    <source>
        <dbReference type="EMBL" id="KAH7283373.1"/>
    </source>
</evidence>
<organism evidence="4 5">
    <name type="scientific">Ceratopteris richardii</name>
    <name type="common">Triangle waterfern</name>
    <dbReference type="NCBI Taxonomy" id="49495"/>
    <lineage>
        <taxon>Eukaryota</taxon>
        <taxon>Viridiplantae</taxon>
        <taxon>Streptophyta</taxon>
        <taxon>Embryophyta</taxon>
        <taxon>Tracheophyta</taxon>
        <taxon>Polypodiopsida</taxon>
        <taxon>Polypodiidae</taxon>
        <taxon>Polypodiales</taxon>
        <taxon>Pteridineae</taxon>
        <taxon>Pteridaceae</taxon>
        <taxon>Parkerioideae</taxon>
        <taxon>Ceratopteris</taxon>
    </lineage>
</organism>
<gene>
    <name evidence="4" type="ORF">KP509_34G003800</name>
</gene>
<evidence type="ECO:0000256" key="1">
    <source>
        <dbReference type="ARBA" id="ARBA00008614"/>
    </source>
</evidence>
<dbReference type="Pfam" id="PF09425">
    <property type="entry name" value="Jas_motif"/>
    <property type="match status" value="1"/>
</dbReference>
<dbReference type="SMART" id="SM00979">
    <property type="entry name" value="TIFY"/>
    <property type="match status" value="1"/>
</dbReference>
<comment type="caution">
    <text evidence="4">The sequence shown here is derived from an EMBL/GenBank/DDBJ whole genome shotgun (WGS) entry which is preliminary data.</text>
</comment>
<name>A0A8T2QIZ8_CERRI</name>
<dbReference type="InterPro" id="IPR010399">
    <property type="entry name" value="Tify_dom"/>
</dbReference>
<dbReference type="PROSITE" id="PS51320">
    <property type="entry name" value="TIFY"/>
    <property type="match status" value="1"/>
</dbReference>
<sequence length="373" mass="41824">MASRENRQKASFSLTESSDKGQVMERELASFQQASLPPPPVALSLRTRESCALALKDIFNRIYTPAERESTYNGSKRIVSIKEHERMDYIEVEDYGRDRSKRAFQGCTDLRKRPAWRVSGSSEESKTGLLEMEASPENTCRQGFNAYVQVVYVPNSESYTYDQDHQFLSRQTNLHQAVMRTRPASPPSSQQHTAQLTIFYAGTVNIYDDVPADKAKAIMLLAGTGNPLVVSHSNEDERQGLDVKENSPVSTSMYTNKSFTVMKDLKKTNGEPVNTGKKLRLNSTAISDVESIIPTAISSINLPLTMEIRPQHAAKEPQIGLPHARKASLARFMERRRTEEADPLNDENGNACRDERSLSQKKYCLIGPSSRVN</sequence>
<evidence type="ECO:0000313" key="5">
    <source>
        <dbReference type="Proteomes" id="UP000825935"/>
    </source>
</evidence>
<dbReference type="InterPro" id="IPR018467">
    <property type="entry name" value="CCT_CS"/>
</dbReference>
<feature type="domain" description="Tify" evidence="3">
    <location>
        <begin position="189"/>
        <end position="224"/>
    </location>
</feature>
<keyword evidence="5" id="KW-1185">Reference proteome</keyword>
<dbReference type="GO" id="GO:2000022">
    <property type="term" value="P:regulation of jasmonic acid mediated signaling pathway"/>
    <property type="evidence" value="ECO:0007669"/>
    <property type="project" value="TreeGrafter"/>
</dbReference>
<dbReference type="InterPro" id="IPR040390">
    <property type="entry name" value="TIFY/JAZ"/>
</dbReference>
<dbReference type="Pfam" id="PF06200">
    <property type="entry name" value="tify"/>
    <property type="match status" value="1"/>
</dbReference>
<evidence type="ECO:0000256" key="2">
    <source>
        <dbReference type="SAM" id="MobiDB-lite"/>
    </source>
</evidence>
<reference evidence="4" key="1">
    <citation type="submission" date="2021-08" db="EMBL/GenBank/DDBJ databases">
        <title>WGS assembly of Ceratopteris richardii.</title>
        <authorList>
            <person name="Marchant D.B."/>
            <person name="Chen G."/>
            <person name="Jenkins J."/>
            <person name="Shu S."/>
            <person name="Leebens-Mack J."/>
            <person name="Grimwood J."/>
            <person name="Schmutz J."/>
            <person name="Soltis P."/>
            <person name="Soltis D."/>
            <person name="Chen Z.-H."/>
        </authorList>
    </citation>
    <scope>NUCLEOTIDE SEQUENCE</scope>
    <source>
        <strain evidence="4">Whitten #5841</strain>
        <tissue evidence="4">Leaf</tissue>
    </source>
</reference>
<dbReference type="AlphaFoldDB" id="A0A8T2QIZ8"/>
<evidence type="ECO:0000259" key="3">
    <source>
        <dbReference type="PROSITE" id="PS51320"/>
    </source>
</evidence>
<dbReference type="EMBL" id="CM035439">
    <property type="protein sequence ID" value="KAH7283373.1"/>
    <property type="molecule type" value="Genomic_DNA"/>
</dbReference>
<dbReference type="GO" id="GO:0009611">
    <property type="term" value="P:response to wounding"/>
    <property type="evidence" value="ECO:0007669"/>
    <property type="project" value="TreeGrafter"/>
</dbReference>
<dbReference type="PANTHER" id="PTHR33077">
    <property type="entry name" value="PROTEIN TIFY 4A-RELATED-RELATED"/>
    <property type="match status" value="1"/>
</dbReference>
<dbReference type="Proteomes" id="UP000825935">
    <property type="component" value="Chromosome 34"/>
</dbReference>
<dbReference type="GO" id="GO:0005634">
    <property type="term" value="C:nucleus"/>
    <property type="evidence" value="ECO:0007669"/>
    <property type="project" value="TreeGrafter"/>
</dbReference>
<dbReference type="OrthoDB" id="1939212at2759"/>
<dbReference type="PANTHER" id="PTHR33077:SF60">
    <property type="entry name" value="TIFY DOMAIN-CONTAINING PROTEIN"/>
    <property type="match status" value="1"/>
</dbReference>
<comment type="similarity">
    <text evidence="1">Belongs to the TIFY/JAZ family.</text>
</comment>
<feature type="region of interest" description="Disordered" evidence="2">
    <location>
        <begin position="1"/>
        <end position="24"/>
    </location>
</feature>